<dbReference type="PANTHER" id="PTHR16001">
    <property type="entry name" value="ECTO-NOX DISULFIDE-THIOL EXCHANGER"/>
    <property type="match status" value="1"/>
</dbReference>
<feature type="region of interest" description="Disordered" evidence="1">
    <location>
        <begin position="181"/>
        <end position="200"/>
    </location>
</feature>
<feature type="compositionally biased region" description="Acidic residues" evidence="1">
    <location>
        <begin position="232"/>
        <end position="253"/>
    </location>
</feature>
<dbReference type="InterPro" id="IPR038876">
    <property type="entry name" value="ENOX"/>
</dbReference>
<feature type="compositionally biased region" description="Basic and acidic residues" evidence="1">
    <location>
        <begin position="262"/>
        <end position="277"/>
    </location>
</feature>
<dbReference type="GO" id="GO:0009897">
    <property type="term" value="C:external side of plasma membrane"/>
    <property type="evidence" value="ECO:0007669"/>
    <property type="project" value="InterPro"/>
</dbReference>
<proteinExistence type="predicted"/>
<evidence type="ECO:0000256" key="1">
    <source>
        <dbReference type="SAM" id="MobiDB-lite"/>
    </source>
</evidence>
<gene>
    <name evidence="3" type="ORF">HOLleu_27185</name>
</gene>
<feature type="compositionally biased region" description="Basic and acidic residues" evidence="1">
    <location>
        <begin position="181"/>
        <end position="191"/>
    </location>
</feature>
<reference evidence="3" key="1">
    <citation type="submission" date="2021-10" db="EMBL/GenBank/DDBJ databases">
        <title>Tropical sea cucumber genome reveals ecological adaptation and Cuvierian tubules defense mechanism.</title>
        <authorList>
            <person name="Chen T."/>
        </authorList>
    </citation>
    <scope>NUCLEOTIDE SEQUENCE</scope>
    <source>
        <strain evidence="3">Nanhai2018</strain>
        <tissue evidence="3">Muscle</tissue>
    </source>
</reference>
<feature type="compositionally biased region" description="Low complexity" evidence="1">
    <location>
        <begin position="355"/>
        <end position="364"/>
    </location>
</feature>
<dbReference type="OrthoDB" id="10039782at2759"/>
<dbReference type="GO" id="GO:0016491">
    <property type="term" value="F:oxidoreductase activity"/>
    <property type="evidence" value="ECO:0007669"/>
    <property type="project" value="InterPro"/>
</dbReference>
<evidence type="ECO:0000313" key="3">
    <source>
        <dbReference type="EMBL" id="KAJ8030701.1"/>
    </source>
</evidence>
<comment type="caution">
    <text evidence="3">The sequence shown here is derived from an EMBL/GenBank/DDBJ whole genome shotgun (WGS) entry which is preliminary data.</text>
</comment>
<accession>A0A9Q1BQ23</accession>
<evidence type="ECO:0000259" key="2">
    <source>
        <dbReference type="Pfam" id="PF23267"/>
    </source>
</evidence>
<dbReference type="Proteomes" id="UP001152320">
    <property type="component" value="Chromosome 13"/>
</dbReference>
<organism evidence="3 4">
    <name type="scientific">Holothuria leucospilota</name>
    <name type="common">Black long sea cucumber</name>
    <name type="synonym">Mertensiothuria leucospilota</name>
    <dbReference type="NCBI Taxonomy" id="206669"/>
    <lineage>
        <taxon>Eukaryota</taxon>
        <taxon>Metazoa</taxon>
        <taxon>Echinodermata</taxon>
        <taxon>Eleutherozoa</taxon>
        <taxon>Echinozoa</taxon>
        <taxon>Holothuroidea</taxon>
        <taxon>Aspidochirotacea</taxon>
        <taxon>Aspidochirotida</taxon>
        <taxon>Holothuriidae</taxon>
        <taxon>Holothuria</taxon>
    </lineage>
</organism>
<dbReference type="AlphaFoldDB" id="A0A9Q1BQ23"/>
<feature type="compositionally biased region" description="Basic and acidic residues" evidence="1">
    <location>
        <begin position="285"/>
        <end position="316"/>
    </location>
</feature>
<dbReference type="GO" id="GO:0007624">
    <property type="term" value="P:ultradian rhythm"/>
    <property type="evidence" value="ECO:0007669"/>
    <property type="project" value="InterPro"/>
</dbReference>
<name>A0A9Q1BQ23_HOLLE</name>
<dbReference type="Pfam" id="PF23267">
    <property type="entry name" value="ENOX1"/>
    <property type="match status" value="1"/>
</dbReference>
<keyword evidence="4" id="KW-1185">Reference proteome</keyword>
<sequence>MHICINNSKAPQFNSRLLIDYVANPQDQFEYEQEQRRIIMERHRQDTPMRKLTLTEFSNPAMERITECIKEDNILGEAIQVIISWLEKGQCNKKTSNQFYRLISLTNSHVRRLQNEKAQSDKEFEQAKQQYINCKRGIVMQLTLLEQVHTSAAKKKVWDHFTKAQRKNLDQWRQMVKDLKAKEEKELRPEEAGEADMDIASDDEELITDKGKGQQKSSPQNIVLPETTEVIDLSDEEEERNDENEEGSEETEKEGEAGMEPPPEKKVKTEPEPKADEEVLLAAKRLKEIEDLKSENEEMKNQVEALKREESSMKEKETQIKALQLAFVNMQQQLKEAKAKLKNEEESRKARETEASSNTSSAAEVQEKGSESVPSMSSSSSRGFSDSLSDSTKSDGTLLSFISIFLHAHPFGASIEYLWSYLSRLQPQITQSEIEKVLRKYPNCFIQELTGVGASLERRWKFVAFDNALKKS</sequence>
<feature type="domain" description="Ecto-NOX disulfide-thiol exchanger 1/2" evidence="2">
    <location>
        <begin position="289"/>
        <end position="371"/>
    </location>
</feature>
<evidence type="ECO:0000313" key="4">
    <source>
        <dbReference type="Proteomes" id="UP001152320"/>
    </source>
</evidence>
<feature type="region of interest" description="Disordered" evidence="1">
    <location>
        <begin position="209"/>
        <end position="316"/>
    </location>
</feature>
<dbReference type="PANTHER" id="PTHR16001:SF4">
    <property type="entry name" value="ECTO-NOX DISULFIDE-THIOL EXCHANGER 1-LIKE PROTEIN"/>
    <property type="match status" value="1"/>
</dbReference>
<feature type="compositionally biased region" description="Basic and acidic residues" evidence="1">
    <location>
        <begin position="338"/>
        <end position="354"/>
    </location>
</feature>
<protein>
    <submittedName>
        <fullName evidence="3">Ecto-NOX disulfide-thiol exchanger 1</fullName>
    </submittedName>
</protein>
<dbReference type="InterPro" id="IPR056611">
    <property type="entry name" value="ENOX1/2_dom"/>
</dbReference>
<feature type="region of interest" description="Disordered" evidence="1">
    <location>
        <begin position="338"/>
        <end position="388"/>
    </location>
</feature>
<feature type="compositionally biased region" description="Low complexity" evidence="1">
    <location>
        <begin position="371"/>
        <end position="388"/>
    </location>
</feature>
<dbReference type="EMBL" id="JAIZAY010000013">
    <property type="protein sequence ID" value="KAJ8030701.1"/>
    <property type="molecule type" value="Genomic_DNA"/>
</dbReference>